<dbReference type="SUPFAM" id="SSF54975">
    <property type="entry name" value="Acylphosphatase/BLUF domain-like"/>
    <property type="match status" value="1"/>
</dbReference>
<dbReference type="Proteomes" id="UP000002164">
    <property type="component" value="Chromosome"/>
</dbReference>
<evidence type="ECO:0000256" key="2">
    <source>
        <dbReference type="ARBA" id="ARBA00032904"/>
    </source>
</evidence>
<dbReference type="KEGG" id="lsp:Bsph_2794"/>
<accession>B1HMG2</accession>
<evidence type="ECO:0000256" key="3">
    <source>
        <dbReference type="PROSITE-ProRule" id="PRU00520"/>
    </source>
</evidence>
<dbReference type="PROSITE" id="PS51160">
    <property type="entry name" value="ACYLPHOSPHATASE_3"/>
    <property type="match status" value="1"/>
</dbReference>
<protein>
    <recommendedName>
        <fullName evidence="1">Acylphosphatase</fullName>
    </recommendedName>
    <alternativeName>
        <fullName evidence="2">Acylphosphate phosphohydrolase</fullName>
    </alternativeName>
</protein>
<proteinExistence type="inferred from homology"/>
<dbReference type="InterPro" id="IPR001792">
    <property type="entry name" value="Acylphosphatase-like_dom"/>
</dbReference>
<comment type="caution">
    <text evidence="3">Lacks conserved residue(s) required for the propagation of feature annotation.</text>
</comment>
<dbReference type="EMBL" id="CP000817">
    <property type="protein sequence ID" value="ACA40328.1"/>
    <property type="molecule type" value="Genomic_DNA"/>
</dbReference>
<name>B1HMG2_LYSSC</name>
<feature type="domain" description="Acylphosphatase-like" evidence="5">
    <location>
        <begin position="10"/>
        <end position="99"/>
    </location>
</feature>
<evidence type="ECO:0000256" key="4">
    <source>
        <dbReference type="RuleBase" id="RU004168"/>
    </source>
</evidence>
<dbReference type="InterPro" id="IPR036046">
    <property type="entry name" value="Acylphosphatase-like_dom_sf"/>
</dbReference>
<gene>
    <name evidence="6" type="ordered locus">Bsph_2794</name>
</gene>
<comment type="similarity">
    <text evidence="4">Belongs to the acylphosphatase family.</text>
</comment>
<evidence type="ECO:0000313" key="6">
    <source>
        <dbReference type="EMBL" id="ACA40328.1"/>
    </source>
</evidence>
<reference evidence="6 7" key="1">
    <citation type="journal article" date="2008" name="J. Bacteriol.">
        <title>Complete genome sequence of the mosquitocidal bacterium Bacillus sphaericus C3-41 and comparison with those of closely related Bacillus species.</title>
        <authorList>
            <person name="Hu X."/>
            <person name="Fan W."/>
            <person name="Han B."/>
            <person name="Liu H."/>
            <person name="Zheng D."/>
            <person name="Li Q."/>
            <person name="Dong W."/>
            <person name="Yan J."/>
            <person name="Gao M."/>
            <person name="Berry C."/>
            <person name="Yuan Z."/>
        </authorList>
    </citation>
    <scope>NUCLEOTIDE SEQUENCE [LARGE SCALE GENOMIC DNA]</scope>
    <source>
        <strain evidence="6 7">C3-41</strain>
    </source>
</reference>
<dbReference type="EnsemblBacteria" id="ACA40328">
    <property type="protein sequence ID" value="ACA40328"/>
    <property type="gene ID" value="Bsph_2794"/>
</dbReference>
<organism evidence="6 7">
    <name type="scientific">Lysinibacillus sphaericus (strain C3-41)</name>
    <dbReference type="NCBI Taxonomy" id="444177"/>
    <lineage>
        <taxon>Bacteria</taxon>
        <taxon>Bacillati</taxon>
        <taxon>Bacillota</taxon>
        <taxon>Bacilli</taxon>
        <taxon>Bacillales</taxon>
        <taxon>Bacillaceae</taxon>
        <taxon>Lysinibacillus</taxon>
    </lineage>
</organism>
<sequence length="99" mass="11092">MVGGISLNKRASIKFFGDVYGTGYRFFIKQKAIELGLKGYCRLNAAEQIEVEVEGPEKALNEFLLFVQKGVSPQADSNSFSLELYDDLKGYVRMESDIV</sequence>
<dbReference type="HOGENOM" id="CLU_2316922_0_0_9"/>
<dbReference type="Gene3D" id="3.30.70.100">
    <property type="match status" value="1"/>
</dbReference>
<evidence type="ECO:0000256" key="1">
    <source>
        <dbReference type="ARBA" id="ARBA00015991"/>
    </source>
</evidence>
<evidence type="ECO:0000259" key="5">
    <source>
        <dbReference type="PROSITE" id="PS51160"/>
    </source>
</evidence>
<evidence type="ECO:0000313" key="7">
    <source>
        <dbReference type="Proteomes" id="UP000002164"/>
    </source>
</evidence>
<dbReference type="Pfam" id="PF00708">
    <property type="entry name" value="Acylphosphatase"/>
    <property type="match status" value="1"/>
</dbReference>
<dbReference type="AlphaFoldDB" id="B1HMG2"/>